<dbReference type="Gene3D" id="2.170.16.10">
    <property type="entry name" value="Hedgehog/Intein (Hint) domain"/>
    <property type="match status" value="1"/>
</dbReference>
<accession>A0A518E005</accession>
<reference evidence="3 4" key="1">
    <citation type="submission" date="2019-02" db="EMBL/GenBank/DDBJ databases">
        <title>Deep-cultivation of Planctomycetes and their phenomic and genomic characterization uncovers novel biology.</title>
        <authorList>
            <person name="Wiegand S."/>
            <person name="Jogler M."/>
            <person name="Boedeker C."/>
            <person name="Pinto D."/>
            <person name="Vollmers J."/>
            <person name="Rivas-Marin E."/>
            <person name="Kohn T."/>
            <person name="Peeters S.H."/>
            <person name="Heuer A."/>
            <person name="Rast P."/>
            <person name="Oberbeckmann S."/>
            <person name="Bunk B."/>
            <person name="Jeske O."/>
            <person name="Meyerdierks A."/>
            <person name="Storesund J.E."/>
            <person name="Kallscheuer N."/>
            <person name="Luecker S."/>
            <person name="Lage O.M."/>
            <person name="Pohl T."/>
            <person name="Merkel B.J."/>
            <person name="Hornburger P."/>
            <person name="Mueller R.-W."/>
            <person name="Bruemmer F."/>
            <person name="Labrenz M."/>
            <person name="Spormann A.M."/>
            <person name="Op den Camp H."/>
            <person name="Overmann J."/>
            <person name="Amann R."/>
            <person name="Jetten M.S.M."/>
            <person name="Mascher T."/>
            <person name="Medema M.H."/>
            <person name="Devos D.P."/>
            <person name="Kaster A.-K."/>
            <person name="Ovreas L."/>
            <person name="Rohde M."/>
            <person name="Galperin M.Y."/>
            <person name="Jogler C."/>
        </authorList>
    </citation>
    <scope>NUCLEOTIDE SEQUENCE [LARGE SCALE GENOMIC DNA]</scope>
    <source>
        <strain evidence="3 4">Pla85_3_4</strain>
    </source>
</reference>
<keyword evidence="4" id="KW-1185">Reference proteome</keyword>
<feature type="domain" description="Tox-SHH" evidence="2">
    <location>
        <begin position="295"/>
        <end position="386"/>
    </location>
</feature>
<organism evidence="3 4">
    <name type="scientific">Lignipirellula cremea</name>
    <dbReference type="NCBI Taxonomy" id="2528010"/>
    <lineage>
        <taxon>Bacteria</taxon>
        <taxon>Pseudomonadati</taxon>
        <taxon>Planctomycetota</taxon>
        <taxon>Planctomycetia</taxon>
        <taxon>Pirellulales</taxon>
        <taxon>Pirellulaceae</taxon>
        <taxon>Lignipirellula</taxon>
    </lineage>
</organism>
<dbReference type="Pfam" id="PF15652">
    <property type="entry name" value="Tox-SHH"/>
    <property type="match status" value="1"/>
</dbReference>
<feature type="signal peptide" evidence="1">
    <location>
        <begin position="1"/>
        <end position="20"/>
    </location>
</feature>
<proteinExistence type="predicted"/>
<dbReference type="InterPro" id="IPR030934">
    <property type="entry name" value="Intein_C"/>
</dbReference>
<protein>
    <submittedName>
        <fullName evidence="3">Putative ribonuclease YokI</fullName>
        <ecNumber evidence="3">3.1.-.-</ecNumber>
    </submittedName>
</protein>
<dbReference type="GO" id="GO:0016787">
    <property type="term" value="F:hydrolase activity"/>
    <property type="evidence" value="ECO:0007669"/>
    <property type="project" value="UniProtKB-KW"/>
</dbReference>
<dbReference type="Proteomes" id="UP000317648">
    <property type="component" value="Chromosome"/>
</dbReference>
<keyword evidence="3" id="KW-0378">Hydrolase</keyword>
<evidence type="ECO:0000256" key="1">
    <source>
        <dbReference type="SAM" id="SignalP"/>
    </source>
</evidence>
<dbReference type="InterPro" id="IPR036844">
    <property type="entry name" value="Hint_dom_sf"/>
</dbReference>
<dbReference type="EC" id="3.1.-.-" evidence="3"/>
<evidence type="ECO:0000259" key="2">
    <source>
        <dbReference type="Pfam" id="PF15652"/>
    </source>
</evidence>
<dbReference type="OrthoDB" id="271912at2"/>
<gene>
    <name evidence="3" type="primary">yokI</name>
    <name evidence="3" type="ORF">Pla8534_52670</name>
</gene>
<name>A0A518E005_9BACT</name>
<dbReference type="AlphaFoldDB" id="A0A518E005"/>
<evidence type="ECO:0000313" key="3">
    <source>
        <dbReference type="EMBL" id="QDU97419.1"/>
    </source>
</evidence>
<dbReference type="PROSITE" id="PS50818">
    <property type="entry name" value="INTEIN_C_TER"/>
    <property type="match status" value="1"/>
</dbReference>
<dbReference type="SUPFAM" id="SSF51294">
    <property type="entry name" value="Hedgehog/intein (Hint) domain"/>
    <property type="match status" value="1"/>
</dbReference>
<dbReference type="RefSeq" id="WP_145056193.1">
    <property type="nucleotide sequence ID" value="NZ_CP036433.1"/>
</dbReference>
<feature type="chain" id="PRO_5022094079" evidence="1">
    <location>
        <begin position="21"/>
        <end position="393"/>
    </location>
</feature>
<dbReference type="NCBIfam" id="TIGR01443">
    <property type="entry name" value="intein_Cterm"/>
    <property type="match status" value="1"/>
</dbReference>
<keyword evidence="1" id="KW-0732">Signal</keyword>
<dbReference type="EMBL" id="CP036433">
    <property type="protein sequence ID" value="QDU97419.1"/>
    <property type="molecule type" value="Genomic_DNA"/>
</dbReference>
<sequence length="393" mass="43287" precursor="true">MFRRWILPLVLIAATVGVVAATWSNSSSSGIPFLPKTTSHRSNWTFGEDGSTALSDYVTFAASNGIITTVVTTDDVPDREPWSDLIATRYSPGDLDATDVTRQLWRTVDLKLKKPDGSIAELEVARPLWWFEQTGAKVGATIDLAMYEVGIEGEATVLRIGPCDADSRENSPKSAIVIGTIKHENAVVLDLVFNGDTDKPLGVTANHPIYSEDRNDWVPAGELEINENVRTVDGSAPLTAKSQRPNRETVYNLEVHRAHSYYVSHLGILAHNTGIGCGFKVGKHGDMPTPRLGNESHHGVMSAWMKRNFADYSPNKAPAVLMPKANHNATRGVYNTWRAEMRQQMGGTFDWGKVSQADMRALSDKMFDAAAVPQKIRAEYWTEFEKMLNVLGG</sequence>
<dbReference type="InterPro" id="IPR028900">
    <property type="entry name" value="Tox-SHH_dom"/>
</dbReference>
<evidence type="ECO:0000313" key="4">
    <source>
        <dbReference type="Proteomes" id="UP000317648"/>
    </source>
</evidence>
<dbReference type="KEGG" id="lcre:Pla8534_52670"/>